<feature type="signal peptide" evidence="10">
    <location>
        <begin position="1"/>
        <end position="23"/>
    </location>
</feature>
<feature type="repeat" description="Cys-rich GLG1" evidence="8">
    <location>
        <begin position="829"/>
        <end position="896"/>
    </location>
</feature>
<gene>
    <name evidence="11" type="ORF">BEMITA_LOCUS1819</name>
</gene>
<evidence type="ECO:0000256" key="9">
    <source>
        <dbReference type="SAM" id="Phobius"/>
    </source>
</evidence>
<keyword evidence="7" id="KW-0325">Glycoprotein</keyword>
<dbReference type="GO" id="GO:0017134">
    <property type="term" value="F:fibroblast growth factor binding"/>
    <property type="evidence" value="ECO:0007669"/>
    <property type="project" value="TreeGrafter"/>
</dbReference>
<dbReference type="InterPro" id="IPR039728">
    <property type="entry name" value="GLG1"/>
</dbReference>
<feature type="transmembrane region" description="Helical" evidence="9">
    <location>
        <begin position="1068"/>
        <end position="1088"/>
    </location>
</feature>
<proteinExistence type="predicted"/>
<feature type="repeat" description="Cys-rich GLG1" evidence="8">
    <location>
        <begin position="397"/>
        <end position="459"/>
    </location>
</feature>
<comment type="subcellular location">
    <subcellularLocation>
        <location evidence="1">Membrane</location>
        <topology evidence="1">Single-pass type I membrane protein</topology>
    </subcellularLocation>
</comment>
<dbReference type="Pfam" id="PF00839">
    <property type="entry name" value="Cys_rich_FGFR"/>
    <property type="match status" value="14"/>
</dbReference>
<dbReference type="PANTHER" id="PTHR11884:SF1">
    <property type="entry name" value="GOLGI APPARATUS PROTEIN 1"/>
    <property type="match status" value="1"/>
</dbReference>
<name>A0A9P0A2V0_BEMTA</name>
<evidence type="ECO:0000256" key="4">
    <source>
        <dbReference type="ARBA" id="ARBA00022737"/>
    </source>
</evidence>
<feature type="repeat" description="Cys-rich GLG1" evidence="8">
    <location>
        <begin position="959"/>
        <end position="1019"/>
    </location>
</feature>
<organism evidence="11 12">
    <name type="scientific">Bemisia tabaci</name>
    <name type="common">Sweetpotato whitefly</name>
    <name type="synonym">Aleurodes tabaci</name>
    <dbReference type="NCBI Taxonomy" id="7038"/>
    <lineage>
        <taxon>Eukaryota</taxon>
        <taxon>Metazoa</taxon>
        <taxon>Ecdysozoa</taxon>
        <taxon>Arthropoda</taxon>
        <taxon>Hexapoda</taxon>
        <taxon>Insecta</taxon>
        <taxon>Pterygota</taxon>
        <taxon>Neoptera</taxon>
        <taxon>Paraneoptera</taxon>
        <taxon>Hemiptera</taxon>
        <taxon>Sternorrhyncha</taxon>
        <taxon>Aleyrodoidea</taxon>
        <taxon>Aleyrodidae</taxon>
        <taxon>Aleyrodinae</taxon>
        <taxon>Bemisia</taxon>
    </lineage>
</organism>
<evidence type="ECO:0000256" key="1">
    <source>
        <dbReference type="ARBA" id="ARBA00004479"/>
    </source>
</evidence>
<evidence type="ECO:0000313" key="12">
    <source>
        <dbReference type="Proteomes" id="UP001152759"/>
    </source>
</evidence>
<keyword evidence="6 9" id="KW-0472">Membrane</keyword>
<feature type="repeat" description="Cys-rich GLG1" evidence="8">
    <location>
        <begin position="209"/>
        <end position="268"/>
    </location>
</feature>
<evidence type="ECO:0000313" key="11">
    <source>
        <dbReference type="EMBL" id="CAH0382260.1"/>
    </source>
</evidence>
<evidence type="ECO:0000256" key="7">
    <source>
        <dbReference type="ARBA" id="ARBA00023180"/>
    </source>
</evidence>
<feature type="chain" id="PRO_5040292370" description="Golgi apparatus protein 1" evidence="10">
    <location>
        <begin position="24"/>
        <end position="1108"/>
    </location>
</feature>
<dbReference type="GO" id="GO:0000139">
    <property type="term" value="C:Golgi membrane"/>
    <property type="evidence" value="ECO:0007669"/>
    <property type="project" value="InterPro"/>
</dbReference>
<dbReference type="PANTHER" id="PTHR11884">
    <property type="entry name" value="SELECTIN LIGAND RELATED"/>
    <property type="match status" value="1"/>
</dbReference>
<feature type="repeat" description="Cys-rich GLG1" evidence="8">
    <location>
        <begin position="715"/>
        <end position="775"/>
    </location>
</feature>
<feature type="repeat" description="Cys-rich GLG1" evidence="8">
    <location>
        <begin position="336"/>
        <end position="393"/>
    </location>
</feature>
<dbReference type="EMBL" id="OU963862">
    <property type="protein sequence ID" value="CAH0382260.1"/>
    <property type="molecule type" value="Genomic_DNA"/>
</dbReference>
<dbReference type="InterPro" id="IPR001893">
    <property type="entry name" value="Cys-rich_GLG1_repeat"/>
</dbReference>
<dbReference type="AlphaFoldDB" id="A0A9P0A2V0"/>
<keyword evidence="12" id="KW-1185">Reference proteome</keyword>
<evidence type="ECO:0000256" key="3">
    <source>
        <dbReference type="ARBA" id="ARBA00022729"/>
    </source>
</evidence>
<feature type="repeat" description="Cys-rich GLG1" evidence="8">
    <location>
        <begin position="589"/>
        <end position="647"/>
    </location>
</feature>
<evidence type="ECO:0008006" key="13">
    <source>
        <dbReference type="Google" id="ProtNLM"/>
    </source>
</evidence>
<dbReference type="Proteomes" id="UP001152759">
    <property type="component" value="Chromosome 1"/>
</dbReference>
<evidence type="ECO:0000256" key="2">
    <source>
        <dbReference type="ARBA" id="ARBA00022692"/>
    </source>
</evidence>
<evidence type="ECO:0000256" key="6">
    <source>
        <dbReference type="ARBA" id="ARBA00023136"/>
    </source>
</evidence>
<protein>
    <recommendedName>
        <fullName evidence="13">Golgi apparatus protein 1</fullName>
    </recommendedName>
</protein>
<reference evidence="11" key="1">
    <citation type="submission" date="2021-12" db="EMBL/GenBank/DDBJ databases">
        <authorList>
            <person name="King R."/>
        </authorList>
    </citation>
    <scope>NUCLEOTIDE SEQUENCE</scope>
</reference>
<keyword evidence="5 9" id="KW-1133">Transmembrane helix</keyword>
<keyword evidence="2 9" id="KW-0812">Transmembrane</keyword>
<dbReference type="PROSITE" id="PS51289">
    <property type="entry name" value="GLG1_C_RICH"/>
    <property type="match status" value="7"/>
</dbReference>
<accession>A0A9P0A2V0</accession>
<keyword evidence="3 10" id="KW-0732">Signal</keyword>
<evidence type="ECO:0000256" key="5">
    <source>
        <dbReference type="ARBA" id="ARBA00022989"/>
    </source>
</evidence>
<evidence type="ECO:0000256" key="10">
    <source>
        <dbReference type="SAM" id="SignalP"/>
    </source>
</evidence>
<keyword evidence="4" id="KW-0677">Repeat</keyword>
<dbReference type="InterPro" id="IPR017873">
    <property type="entry name" value="Cys-rich_GLG1_repeat_euk"/>
</dbReference>
<dbReference type="KEGG" id="btab:109033127"/>
<sequence>MILQWVIFIHLALLCYTASTVNPQNNNANALSVFNGDSRALIINRNINKEHKVPLRDERECSHELKHLCPVEEYESDDLSILTCIQYLKTSEISQSCQHVVWQHTIDIVSDDSLSKIIRPFCKEEISCKQDVFRCIIEHLPEIKSKPCMRIIHQIELIGFSDFKVISMFTQDCQNDIEKYHCGRLPGDRTKATFSQGKTLACLQEHLTLLENKCRKQVLQLSELQSDDVAFDRVLDKACADLKARFCKNVQSPEEVYSCLIRHRNDDYIKQECRDQLIRREKLISQDFQVSKGLSRACKEYIKMYRCRRWLSDDKEIRLAQILVCLENAIHNETSQISQECIREMKDHRQMLLDDYKLSPEIVSQCSNDITNFCQGLRSKTIQCLMEHSHPNRVLGRVSFPCQKQLETLVLTSDVGEDWRVDPVLHEACQSVVNKFCPEIKGGNARVMSCLMDKLKTYKMTKKCESALLQIQYFVARNFRLDPPLYRACRMDAHKLCHAKVEWATPNEAYSPKGQYVLPCLYRYLRNKEVSKLKPACKEEVQRVMRQRALYVELNPEIEQVCLDDLALMCSEKMGKGDEIDCLQQNLDQLKSSCQDVIRNYTEVQMEDVQVNPIILRNCAVFIDKYCQNEINKDVMDCLIRIKNEQSLREQMKCRATIEHYQLISLQEFRFTVAFKNACQSYVSRYCSVAKTKPQIIECLSEIVRNDTLSDVRNKISKNCRQQLRSQLLSQRENIEFNPKLKTSCQMDIKKFCADVPSGSARVLECLKEQKKKLSEKCHHIVFKIEEQDLTDSSTDYTLLSTCKTMINAHCPDMSEALTCLKEVKDQPGFDLNCKMIVVKRIIEQNQDYRFNPVLTKACKVDMVKYCSDLIKSPPADTEVEGKVVKCLKIKFRQRKLRAECEQQLIGILKEAALNYKLNPLLQHLCTDEIKSLCGGKDDDQEGGSVEECLKVALQNGQLVNRACRLEVAGLIEETRVDIHVDPLLHRACASDLNVHCSDTPPGGGRHIQCLLNIIADPVKAESLNRNCHVMLSQRLELFREASNNFIALPQSMGDLYGQVSHSPQKKYFFLMLFSFIGMVFLSGLFFGRASRRSVYSLLVSNPKSNKL</sequence>
<evidence type="ECO:0000256" key="8">
    <source>
        <dbReference type="PROSITE-ProRule" id="PRU00622"/>
    </source>
</evidence>